<comment type="caution">
    <text evidence="4">The sequence shown here is derived from an EMBL/GenBank/DDBJ whole genome shotgun (WGS) entry which is preliminary data.</text>
</comment>
<sequence>MAEAPALHGSTALWALAPVRSEARLRLVPTTPRSTSAPSLRSASSFMRSASVQPDASRTSTQRSAAHALTLTRRGRLLLVGLPIALGVAALILLGAFLTSQAKAGESAPATSSTVEVSVAAGETLWDLAVQYAPERDPRDVVAEIVELNDLHTSLVRAGQSIAVPAGR</sequence>
<accession>A0ABT8K5M6</accession>
<keyword evidence="5" id="KW-1185">Reference proteome</keyword>
<name>A0ABT8K5M6_9MICC</name>
<keyword evidence="2" id="KW-0812">Transmembrane</keyword>
<evidence type="ECO:0000256" key="1">
    <source>
        <dbReference type="SAM" id="MobiDB-lite"/>
    </source>
</evidence>
<dbReference type="EMBL" id="JAROCG010000002">
    <property type="protein sequence ID" value="MDN4612770.1"/>
    <property type="molecule type" value="Genomic_DNA"/>
</dbReference>
<protein>
    <submittedName>
        <fullName evidence="4">LysM peptidoglycan-binding domain-containing protein</fullName>
    </submittedName>
</protein>
<dbReference type="InterPro" id="IPR018392">
    <property type="entry name" value="LysM"/>
</dbReference>
<dbReference type="InterPro" id="IPR036779">
    <property type="entry name" value="LysM_dom_sf"/>
</dbReference>
<dbReference type="Pfam" id="PF01476">
    <property type="entry name" value="LysM"/>
    <property type="match status" value="1"/>
</dbReference>
<dbReference type="RefSeq" id="WP_301230073.1">
    <property type="nucleotide sequence ID" value="NZ_JAROCG010000002.1"/>
</dbReference>
<evidence type="ECO:0000256" key="2">
    <source>
        <dbReference type="SAM" id="Phobius"/>
    </source>
</evidence>
<feature type="domain" description="LysM" evidence="3">
    <location>
        <begin position="119"/>
        <end position="165"/>
    </location>
</feature>
<feature type="region of interest" description="Disordered" evidence="1">
    <location>
        <begin position="27"/>
        <end position="64"/>
    </location>
</feature>
<dbReference type="Proteomes" id="UP001174209">
    <property type="component" value="Unassembled WGS sequence"/>
</dbReference>
<feature type="compositionally biased region" description="Low complexity" evidence="1">
    <location>
        <begin position="29"/>
        <end position="45"/>
    </location>
</feature>
<gene>
    <name evidence="4" type="ORF">P5G52_18025</name>
</gene>
<keyword evidence="2" id="KW-1133">Transmembrane helix</keyword>
<proteinExistence type="predicted"/>
<dbReference type="Gene3D" id="3.10.350.10">
    <property type="entry name" value="LysM domain"/>
    <property type="match status" value="1"/>
</dbReference>
<feature type="compositionally biased region" description="Polar residues" evidence="1">
    <location>
        <begin position="46"/>
        <end position="64"/>
    </location>
</feature>
<organism evidence="4 5">
    <name type="scientific">Arthrobacter burdickii</name>
    <dbReference type="NCBI Taxonomy" id="3035920"/>
    <lineage>
        <taxon>Bacteria</taxon>
        <taxon>Bacillati</taxon>
        <taxon>Actinomycetota</taxon>
        <taxon>Actinomycetes</taxon>
        <taxon>Micrococcales</taxon>
        <taxon>Micrococcaceae</taxon>
        <taxon>Arthrobacter</taxon>
    </lineage>
</organism>
<dbReference type="CDD" id="cd00118">
    <property type="entry name" value="LysM"/>
    <property type="match status" value="1"/>
</dbReference>
<evidence type="ECO:0000313" key="5">
    <source>
        <dbReference type="Proteomes" id="UP001174209"/>
    </source>
</evidence>
<evidence type="ECO:0000259" key="3">
    <source>
        <dbReference type="Pfam" id="PF01476"/>
    </source>
</evidence>
<evidence type="ECO:0000313" key="4">
    <source>
        <dbReference type="EMBL" id="MDN4612770.1"/>
    </source>
</evidence>
<reference evidence="4" key="1">
    <citation type="submission" date="2023-06" db="EMBL/GenBank/DDBJ databases">
        <title>MT1 and MT2 Draft Genomes of Novel Species.</title>
        <authorList>
            <person name="Venkateswaran K."/>
        </authorList>
    </citation>
    <scope>NUCLEOTIDE SEQUENCE</scope>
    <source>
        <strain evidence="4">IIF3SC-B10</strain>
    </source>
</reference>
<keyword evidence="2" id="KW-0472">Membrane</keyword>
<feature type="transmembrane region" description="Helical" evidence="2">
    <location>
        <begin position="77"/>
        <end position="98"/>
    </location>
</feature>